<reference evidence="2" key="1">
    <citation type="submission" date="2015-10" db="EMBL/GenBank/DDBJ databases">
        <title>Extensive mobilome-driven genome diversification in gut-associated Bacteroides vulgatus mpk.</title>
        <authorList>
            <person name="Beier S."/>
            <person name="Lange A."/>
            <person name="Huson D.H."/>
            <person name="Frick J.-S."/>
            <person name="Autenrieth I.B."/>
        </authorList>
    </citation>
    <scope>NUCLEOTIDE SEQUENCE [LARGE SCALE GENOMIC DNA]</scope>
    <source>
        <strain evidence="2">mpk</strain>
    </source>
</reference>
<dbReference type="Proteomes" id="UP000061587">
    <property type="component" value="Chromosome"/>
</dbReference>
<organism evidence="1 2">
    <name type="scientific">Phocaeicola vulgatus</name>
    <name type="common">Bacteroides vulgatus</name>
    <dbReference type="NCBI Taxonomy" id="821"/>
    <lineage>
        <taxon>Bacteria</taxon>
        <taxon>Pseudomonadati</taxon>
        <taxon>Bacteroidota</taxon>
        <taxon>Bacteroidia</taxon>
        <taxon>Bacteroidales</taxon>
        <taxon>Bacteroidaceae</taxon>
        <taxon>Phocaeicola</taxon>
    </lineage>
</organism>
<dbReference type="Pfam" id="PF11888">
    <property type="entry name" value="DUF3408"/>
    <property type="match status" value="1"/>
</dbReference>
<name>A0A0P0M5F4_PHOVU</name>
<reference evidence="1 2" key="2">
    <citation type="journal article" date="2016" name="Genome Biol. Evol.">
        <title>Extensive mobilome-driven genome diversification in mouse gut-associated Bacteroides vulgatus mpk.</title>
        <authorList>
            <person name="Lange A."/>
            <person name="Beier S."/>
            <person name="Steimle A."/>
            <person name="Autenrieth I.B."/>
            <person name="Huson D.H."/>
            <person name="Frick J.S."/>
        </authorList>
    </citation>
    <scope>NUCLEOTIDE SEQUENCE [LARGE SCALE GENOMIC DNA]</scope>
    <source>
        <strain evidence="2">mpk</strain>
    </source>
</reference>
<sequence>MATKKSFSKEQWEAMTGTEMSQFLPDDENVESTGESFTGNVGNGTPLTVTEQFEIQSGNLQMPMGKDGAFSTPRCRISSRQRRMSLEEYRTAFLQVPKIEDRKPVFVSCEVRDRLDEFVRKLGSRRMSVSGLLENIARQHLEIYSEGFEQWRKL</sequence>
<dbReference type="PATRIC" id="fig|821.40.peg.4572"/>
<gene>
    <name evidence="1" type="ORF">BvMPK_3807</name>
</gene>
<evidence type="ECO:0000313" key="2">
    <source>
        <dbReference type="Proteomes" id="UP000061587"/>
    </source>
</evidence>
<protein>
    <submittedName>
        <fullName evidence="1">Conjugative transposon protein TraB</fullName>
    </submittedName>
</protein>
<dbReference type="AlphaFoldDB" id="A0A0P0M5F4"/>
<dbReference type="EMBL" id="CP013020">
    <property type="protein sequence ID" value="ALK86367.1"/>
    <property type="molecule type" value="Genomic_DNA"/>
</dbReference>
<dbReference type="InterPro" id="IPR021823">
    <property type="entry name" value="DUF3408"/>
</dbReference>
<evidence type="ECO:0000313" key="1">
    <source>
        <dbReference type="EMBL" id="ALK86367.1"/>
    </source>
</evidence>
<accession>A0A0P0M5F4</accession>
<proteinExistence type="predicted"/>